<accession>E9RJC9</accession>
<dbReference type="RefSeq" id="WP_013603304.1">
    <property type="nucleotide sequence ID" value="NC_015149.1"/>
</dbReference>
<evidence type="ECO:0000313" key="2">
    <source>
        <dbReference type="EMBL" id="BAJ77024.1"/>
    </source>
</evidence>
<evidence type="ECO:0000256" key="1">
    <source>
        <dbReference type="SAM" id="MobiDB-lite"/>
    </source>
</evidence>
<protein>
    <submittedName>
        <fullName evidence="2">Bacteriophage related protein</fullName>
    </submittedName>
</protein>
<dbReference type="EMBL" id="AB615353">
    <property type="protein sequence ID" value="BAJ77024.1"/>
    <property type="molecule type" value="Genomic_DNA"/>
</dbReference>
<reference evidence="2" key="2">
    <citation type="submission" date="2011-02" db="EMBL/GenBank/DDBJ databases">
        <title>Genetic factors for stable replication of pLS32 in Bacillus subtilis.</title>
        <authorList>
            <person name="Itaya M."/>
        </authorList>
    </citation>
    <scope>NUCLEOTIDE SEQUENCE</scope>
    <source>
        <strain evidence="2">IAM 11631</strain>
        <plasmid evidence="2">pLS32</plasmid>
    </source>
</reference>
<reference evidence="2" key="1">
    <citation type="journal article" date="1997" name="Proc. Natl. Acad. Sci. U.S.A.">
        <title>Experimental surgery to create subgenomes of Bacillus subtilis 168.</title>
        <authorList>
            <person name="Itaya M."/>
            <person name="Tanaka T."/>
        </authorList>
    </citation>
    <scope>NUCLEOTIDE SEQUENCE</scope>
    <source>
        <strain evidence="2">IAM 11631</strain>
        <plasmid evidence="2">pLS32</plasmid>
    </source>
</reference>
<gene>
    <name evidence="2" type="primary">yorF</name>
</gene>
<sequence length="322" mass="35720">MANKELRQLQNNVQVIGTLKSKDLEIKTSKKGNKYMSGNLVVLSKFDNHVQEIKISVFMMESSKLFKGIETVKNEYKTIEDNGADAADRIEVNGELTLNEYYNAQGNLVQFNQVKGIFFNRLDETNDRPDKAIATIDTVVQGFEPVIKNDLPTGEYKVKGFTVGWGNEVIELKNTIVGPELAESFMDLYPAGSTGQLNFKINNYAVVDEVKESENQVSHGFGSTEKAEARQVTNYVNNIEVIGGEIPYFGDKAYTEEEIETALQIRKLKLQELSQPAEDTPPSGFGSNGNDLPPGSLPTGMEPPQDDNPFSDAPNTDDMPDF</sequence>
<dbReference type="AlphaFoldDB" id="E9RJC9"/>
<organism evidence="2">
    <name type="scientific">Bacillus subtilis subsp. natto</name>
    <dbReference type="NCBI Taxonomy" id="86029"/>
    <lineage>
        <taxon>Bacteria</taxon>
        <taxon>Bacillati</taxon>
        <taxon>Bacillota</taxon>
        <taxon>Bacilli</taxon>
        <taxon>Bacillales</taxon>
        <taxon>Bacillaceae</taxon>
        <taxon>Bacillus</taxon>
    </lineage>
</organism>
<keyword evidence="2" id="KW-0614">Plasmid</keyword>
<geneLocation type="plasmid" evidence="2">
    <name>pLS32</name>
</geneLocation>
<proteinExistence type="predicted"/>
<feature type="region of interest" description="Disordered" evidence="1">
    <location>
        <begin position="273"/>
        <end position="322"/>
    </location>
</feature>
<name>E9RJC9_BACNA</name>